<evidence type="ECO:0000259" key="2">
    <source>
        <dbReference type="Pfam" id="PF13581"/>
    </source>
</evidence>
<dbReference type="InterPro" id="IPR050267">
    <property type="entry name" value="Anti-sigma-factor_SerPK"/>
</dbReference>
<accession>A0A918ZNV3</accession>
<name>A0A918ZNV3_9ACTN</name>
<dbReference type="InterPro" id="IPR003594">
    <property type="entry name" value="HATPase_dom"/>
</dbReference>
<dbReference type="Proteomes" id="UP000608024">
    <property type="component" value="Unassembled WGS sequence"/>
</dbReference>
<dbReference type="NCBIfam" id="NF041045">
    <property type="entry name" value="RsbA_anti_sig"/>
    <property type="match status" value="1"/>
</dbReference>
<dbReference type="InterPro" id="IPR047718">
    <property type="entry name" value="RsbA-like_anti_sig"/>
</dbReference>
<dbReference type="CDD" id="cd16936">
    <property type="entry name" value="HATPase_RsbW-like"/>
    <property type="match status" value="1"/>
</dbReference>
<dbReference type="Pfam" id="PF13581">
    <property type="entry name" value="HATPase_c_2"/>
    <property type="match status" value="1"/>
</dbReference>
<evidence type="ECO:0000313" key="5">
    <source>
        <dbReference type="Proteomes" id="UP000608024"/>
    </source>
</evidence>
<keyword evidence="1" id="KW-0723">Serine/threonine-protein kinase</keyword>
<dbReference type="RefSeq" id="WP_190136612.1">
    <property type="nucleotide sequence ID" value="NZ_BNBT01000041.1"/>
</dbReference>
<dbReference type="GO" id="GO:0004674">
    <property type="term" value="F:protein serine/threonine kinase activity"/>
    <property type="evidence" value="ECO:0007669"/>
    <property type="project" value="UniProtKB-KW"/>
</dbReference>
<feature type="domain" description="MEDS" evidence="3">
    <location>
        <begin position="13"/>
        <end position="156"/>
    </location>
</feature>
<gene>
    <name evidence="4" type="ORF">GCM10018785_32020</name>
</gene>
<dbReference type="Gene3D" id="3.30.565.10">
    <property type="entry name" value="Histidine kinase-like ATPase, C-terminal domain"/>
    <property type="match status" value="1"/>
</dbReference>
<reference evidence="4" key="1">
    <citation type="journal article" date="2014" name="Int. J. Syst. Evol. Microbiol.">
        <title>Complete genome sequence of Corynebacterium casei LMG S-19264T (=DSM 44701T), isolated from a smear-ripened cheese.</title>
        <authorList>
            <consortium name="US DOE Joint Genome Institute (JGI-PGF)"/>
            <person name="Walter F."/>
            <person name="Albersmeier A."/>
            <person name="Kalinowski J."/>
            <person name="Ruckert C."/>
        </authorList>
    </citation>
    <scope>NUCLEOTIDE SEQUENCE</scope>
    <source>
        <strain evidence="4">JCM 4784</strain>
    </source>
</reference>
<evidence type="ECO:0000313" key="4">
    <source>
        <dbReference type="EMBL" id="GHE60495.1"/>
    </source>
</evidence>
<evidence type="ECO:0000256" key="1">
    <source>
        <dbReference type="ARBA" id="ARBA00022527"/>
    </source>
</evidence>
<dbReference type="PANTHER" id="PTHR35526">
    <property type="entry name" value="ANTI-SIGMA-F FACTOR RSBW-RELATED"/>
    <property type="match status" value="1"/>
</dbReference>
<dbReference type="PANTHER" id="PTHR35526:SF3">
    <property type="entry name" value="ANTI-SIGMA-F FACTOR RSBW"/>
    <property type="match status" value="1"/>
</dbReference>
<dbReference type="EMBL" id="BNBT01000041">
    <property type="protein sequence ID" value="GHE60495.1"/>
    <property type="molecule type" value="Genomic_DNA"/>
</dbReference>
<reference evidence="4" key="2">
    <citation type="submission" date="2020-09" db="EMBL/GenBank/DDBJ databases">
        <authorList>
            <person name="Sun Q."/>
            <person name="Ohkuma M."/>
        </authorList>
    </citation>
    <scope>NUCLEOTIDE SEQUENCE</scope>
    <source>
        <strain evidence="4">JCM 4784</strain>
    </source>
</reference>
<dbReference type="InterPro" id="IPR025847">
    <property type="entry name" value="MEDS_domain"/>
</dbReference>
<evidence type="ECO:0000259" key="3">
    <source>
        <dbReference type="Pfam" id="PF14417"/>
    </source>
</evidence>
<keyword evidence="1" id="KW-0418">Kinase</keyword>
<proteinExistence type="predicted"/>
<keyword evidence="5" id="KW-1185">Reference proteome</keyword>
<feature type="domain" description="Histidine kinase/HSP90-like ATPase" evidence="2">
    <location>
        <begin position="198"/>
        <end position="307"/>
    </location>
</feature>
<comment type="caution">
    <text evidence="4">The sequence shown here is derived from an EMBL/GenBank/DDBJ whole genome shotgun (WGS) entry which is preliminary data.</text>
</comment>
<protein>
    <submittedName>
        <fullName evidence="4">Anti-sigma regulatory factor</fullName>
    </submittedName>
</protein>
<keyword evidence="1" id="KW-0808">Transferase</keyword>
<organism evidence="4 5">
    <name type="scientific">Streptomyces longispororuber</name>
    <dbReference type="NCBI Taxonomy" id="68230"/>
    <lineage>
        <taxon>Bacteria</taxon>
        <taxon>Bacillati</taxon>
        <taxon>Actinomycetota</taxon>
        <taxon>Actinomycetes</taxon>
        <taxon>Kitasatosporales</taxon>
        <taxon>Streptomycetaceae</taxon>
        <taxon>Streptomyces</taxon>
    </lineage>
</organism>
<dbReference type="Pfam" id="PF14417">
    <property type="entry name" value="MEDS"/>
    <property type="match status" value="1"/>
</dbReference>
<dbReference type="SUPFAM" id="SSF55874">
    <property type="entry name" value="ATPase domain of HSP90 chaperone/DNA topoisomerase II/histidine kinase"/>
    <property type="match status" value="1"/>
</dbReference>
<sequence length="311" mass="33871">MTTQVTTDETFVHPALFYRTEQEYTRQTVSFLREGLTNGEPLAVAVPGPNLELIKDGLGADADGITFLDMTEAGRNPGRIIPRVLRGFADAHPEGRVRIIGEPIWAGRSAVEYPACAQHEALINAAFEGRAVTILCPYDETRLDPEVIADARITHPTLISGDGREETSDVYDWQAVVARYNEPLVAAPDAAVFSYGREDLPAVRQFAVAQAGLLGLAGERVMDVELAVAELTTNSVIHGGGRGTLAVWAERDQLVFEVRDAGRLTDPLAGRRPPERGQLGGRGLMLVHYVSDLVRLHTGDEGTTVRFYLGR</sequence>
<dbReference type="InterPro" id="IPR036890">
    <property type="entry name" value="HATPase_C_sf"/>
</dbReference>
<dbReference type="AlphaFoldDB" id="A0A918ZNV3"/>